<keyword evidence="3" id="KW-1185">Reference proteome</keyword>
<reference evidence="2" key="2">
    <citation type="submission" date="2020-05" db="UniProtKB">
        <authorList>
            <consortium name="EnsemblMetazoa"/>
        </authorList>
    </citation>
    <scope>IDENTIFICATION</scope>
    <source>
        <strain evidence="2">CM1001059</strain>
    </source>
</reference>
<feature type="region of interest" description="Disordered" evidence="1">
    <location>
        <begin position="94"/>
        <end position="117"/>
    </location>
</feature>
<evidence type="ECO:0000256" key="1">
    <source>
        <dbReference type="SAM" id="MobiDB-lite"/>
    </source>
</evidence>
<feature type="compositionally biased region" description="Basic residues" evidence="1">
    <location>
        <begin position="171"/>
        <end position="181"/>
    </location>
</feature>
<feature type="region of interest" description="Disordered" evidence="1">
    <location>
        <begin position="27"/>
        <end position="56"/>
    </location>
</feature>
<evidence type="ECO:0000313" key="2">
    <source>
        <dbReference type="EnsemblMetazoa" id="AMEC013314-PA"/>
    </source>
</evidence>
<protein>
    <submittedName>
        <fullName evidence="2">Uncharacterized protein</fullName>
    </submittedName>
</protein>
<name>A0A182U3M7_9DIPT</name>
<dbReference type="STRING" id="34690.A0A182U3M7"/>
<dbReference type="Proteomes" id="UP000075902">
    <property type="component" value="Unassembled WGS sequence"/>
</dbReference>
<dbReference type="VEuPathDB" id="VectorBase:AMEC013314"/>
<reference evidence="3" key="1">
    <citation type="submission" date="2014-01" db="EMBL/GenBank/DDBJ databases">
        <title>The Genome Sequence of Anopheles melas CM1001059_A (V2).</title>
        <authorList>
            <consortium name="The Broad Institute Genomics Platform"/>
            <person name="Neafsey D.E."/>
            <person name="Besansky N."/>
            <person name="Howell P."/>
            <person name="Walton C."/>
            <person name="Young S.K."/>
            <person name="Zeng Q."/>
            <person name="Gargeya S."/>
            <person name="Fitzgerald M."/>
            <person name="Haas B."/>
            <person name="Abouelleil A."/>
            <person name="Allen A.W."/>
            <person name="Alvarado L."/>
            <person name="Arachchi H.M."/>
            <person name="Berlin A.M."/>
            <person name="Chapman S.B."/>
            <person name="Gainer-Dewar J."/>
            <person name="Goldberg J."/>
            <person name="Griggs A."/>
            <person name="Gujja S."/>
            <person name="Hansen M."/>
            <person name="Howarth C."/>
            <person name="Imamovic A."/>
            <person name="Ireland A."/>
            <person name="Larimer J."/>
            <person name="McCowan C."/>
            <person name="Murphy C."/>
            <person name="Pearson M."/>
            <person name="Poon T.W."/>
            <person name="Priest M."/>
            <person name="Roberts A."/>
            <person name="Saif S."/>
            <person name="Shea T."/>
            <person name="Sisk P."/>
            <person name="Sykes S."/>
            <person name="Wortman J."/>
            <person name="Nusbaum C."/>
            <person name="Birren B."/>
        </authorList>
    </citation>
    <scope>NUCLEOTIDE SEQUENCE [LARGE SCALE GENOMIC DNA]</scope>
    <source>
        <strain evidence="3">CM1001059</strain>
    </source>
</reference>
<feature type="compositionally biased region" description="Low complexity" evidence="1">
    <location>
        <begin position="191"/>
        <end position="207"/>
    </location>
</feature>
<dbReference type="EnsemblMetazoa" id="AMEC013314-RA">
    <property type="protein sequence ID" value="AMEC013314-PA"/>
    <property type="gene ID" value="AMEC013314"/>
</dbReference>
<proteinExistence type="predicted"/>
<evidence type="ECO:0000313" key="3">
    <source>
        <dbReference type="Proteomes" id="UP000075902"/>
    </source>
</evidence>
<feature type="compositionally biased region" description="Basic and acidic residues" evidence="1">
    <location>
        <begin position="94"/>
        <end position="103"/>
    </location>
</feature>
<accession>A0A182U3M7</accession>
<dbReference type="AlphaFoldDB" id="A0A182U3M7"/>
<sequence>MKIDGKPPYNPRRFNRYTTALLQEVGYQGKGDGEDSNENTQWFGRKPSRKSGPDGRIRCCGTASTLRSSPSLYIGLYLVIVECGAMWRKSGNDRAGKMRDRVGGHRGHPGSGGLERLRANSTDYTERIFHDEEFGEENVELVDEEWASFERVLREFRERRLLNASMDNLPRQKKSSRKRRAQAFYPMPMPSMSDTVDQDSSSVSSSDEAYETDEDGYIRTLSLRTFF</sequence>
<organism evidence="2 3">
    <name type="scientific">Anopheles melas</name>
    <dbReference type="NCBI Taxonomy" id="34690"/>
    <lineage>
        <taxon>Eukaryota</taxon>
        <taxon>Metazoa</taxon>
        <taxon>Ecdysozoa</taxon>
        <taxon>Arthropoda</taxon>
        <taxon>Hexapoda</taxon>
        <taxon>Insecta</taxon>
        <taxon>Pterygota</taxon>
        <taxon>Neoptera</taxon>
        <taxon>Endopterygota</taxon>
        <taxon>Diptera</taxon>
        <taxon>Nematocera</taxon>
        <taxon>Culicoidea</taxon>
        <taxon>Culicidae</taxon>
        <taxon>Anophelinae</taxon>
        <taxon>Anopheles</taxon>
    </lineage>
</organism>
<feature type="region of interest" description="Disordered" evidence="1">
    <location>
        <begin position="167"/>
        <end position="211"/>
    </location>
</feature>